<evidence type="ECO:0000313" key="1">
    <source>
        <dbReference type="EMBL" id="TWH15930.1"/>
    </source>
</evidence>
<reference evidence="1 2" key="1">
    <citation type="submission" date="2019-07" db="EMBL/GenBank/DDBJ databases">
        <title>R&amp;d 2014.</title>
        <authorList>
            <person name="Klenk H.-P."/>
        </authorList>
    </citation>
    <scope>NUCLEOTIDE SEQUENCE [LARGE SCALE GENOMIC DNA]</scope>
    <source>
        <strain evidence="1 2">DSM 43194</strain>
    </source>
</reference>
<evidence type="ECO:0000313" key="2">
    <source>
        <dbReference type="Proteomes" id="UP000317303"/>
    </source>
</evidence>
<dbReference type="Proteomes" id="UP000317303">
    <property type="component" value="Unassembled WGS sequence"/>
</dbReference>
<keyword evidence="2" id="KW-1185">Reference proteome</keyword>
<accession>A0A660C6T7</accession>
<organism evidence="1 2">
    <name type="scientific">Prauserella rugosa</name>
    <dbReference type="NCBI Taxonomy" id="43354"/>
    <lineage>
        <taxon>Bacteria</taxon>
        <taxon>Bacillati</taxon>
        <taxon>Actinomycetota</taxon>
        <taxon>Actinomycetes</taxon>
        <taxon>Pseudonocardiales</taxon>
        <taxon>Pseudonocardiaceae</taxon>
        <taxon>Prauserella</taxon>
    </lineage>
</organism>
<comment type="caution">
    <text evidence="1">The sequence shown here is derived from an EMBL/GenBank/DDBJ whole genome shotgun (WGS) entry which is preliminary data.</text>
</comment>
<dbReference type="EMBL" id="VLJV01000002">
    <property type="protein sequence ID" value="TWH15930.1"/>
    <property type="molecule type" value="Genomic_DNA"/>
</dbReference>
<proteinExistence type="predicted"/>
<name>A0A660C6T7_9PSEU</name>
<protein>
    <submittedName>
        <fullName evidence="1">Uncharacterized protein</fullName>
    </submittedName>
</protein>
<gene>
    <name evidence="1" type="ORF">JD82_04918</name>
</gene>
<sequence>MLFALICGAATAGAAITPWASLAVVVFGLLLAENALGDWVLPAAIARPCGG</sequence>
<dbReference type="AlphaFoldDB" id="A0A660C6T7"/>